<accession>A0A8H6R3A5</accession>
<gene>
    <name evidence="2" type="ORF">CNMCM5623_002186</name>
    <name evidence="3" type="ORF">CNMCM7691_004088</name>
</gene>
<protein>
    <recommendedName>
        <fullName evidence="1">Amidase domain-containing protein</fullName>
    </recommendedName>
</protein>
<dbReference type="InterPro" id="IPR036928">
    <property type="entry name" value="AS_sf"/>
</dbReference>
<dbReference type="PANTHER" id="PTHR42678:SF11">
    <property type="entry name" value="AMIDASE FAMILY PROTEIN"/>
    <property type="match status" value="1"/>
</dbReference>
<dbReference type="EMBL" id="JACBAE010001240">
    <property type="protein sequence ID" value="KAF7169501.1"/>
    <property type="molecule type" value="Genomic_DNA"/>
</dbReference>
<comment type="caution">
    <text evidence="3">The sequence shown here is derived from an EMBL/GenBank/DDBJ whole genome shotgun (WGS) entry which is preliminary data.</text>
</comment>
<evidence type="ECO:0000259" key="1">
    <source>
        <dbReference type="Pfam" id="PF01425"/>
    </source>
</evidence>
<dbReference type="Gene3D" id="3.90.1300.10">
    <property type="entry name" value="Amidase signature (AS) domain"/>
    <property type="match status" value="1"/>
</dbReference>
<keyword evidence="4" id="KW-1185">Reference proteome</keyword>
<dbReference type="Pfam" id="PF01425">
    <property type="entry name" value="Amidase"/>
    <property type="match status" value="1"/>
</dbReference>
<reference evidence="3" key="1">
    <citation type="submission" date="2020-06" db="EMBL/GenBank/DDBJ databases">
        <title>Draft genome sequences of strains closely related to Aspergillus parafelis and Aspergillus hiratsukae.</title>
        <authorList>
            <person name="Dos Santos R.A.C."/>
            <person name="Rivero-Menendez O."/>
            <person name="Steenwyk J.L."/>
            <person name="Mead M.E."/>
            <person name="Goldman G.H."/>
            <person name="Alastruey-Izquierdo A."/>
            <person name="Rokas A."/>
        </authorList>
    </citation>
    <scope>NUCLEOTIDE SEQUENCE</scope>
    <source>
        <strain evidence="2">CNM-CM5623</strain>
        <strain evidence="3">CNM-CM7691</strain>
    </source>
</reference>
<dbReference type="NCBIfam" id="NF005127">
    <property type="entry name" value="PRK06565.1"/>
    <property type="match status" value="1"/>
</dbReference>
<name>A0A8H6R3A5_9EURO</name>
<dbReference type="AlphaFoldDB" id="A0A8H6R3A5"/>
<feature type="domain" description="Amidase" evidence="1">
    <location>
        <begin position="30"/>
        <end position="536"/>
    </location>
</feature>
<dbReference type="SUPFAM" id="SSF75304">
    <property type="entry name" value="Amidase signature (AS) enzymes"/>
    <property type="match status" value="1"/>
</dbReference>
<dbReference type="OrthoDB" id="566138at2759"/>
<organism evidence="3 4">
    <name type="scientific">Aspergillus felis</name>
    <dbReference type="NCBI Taxonomy" id="1287682"/>
    <lineage>
        <taxon>Eukaryota</taxon>
        <taxon>Fungi</taxon>
        <taxon>Dikarya</taxon>
        <taxon>Ascomycota</taxon>
        <taxon>Pezizomycotina</taxon>
        <taxon>Eurotiomycetes</taxon>
        <taxon>Eurotiomycetidae</taxon>
        <taxon>Eurotiales</taxon>
        <taxon>Aspergillaceae</taxon>
        <taxon>Aspergillus</taxon>
        <taxon>Aspergillus subgen. Fumigati</taxon>
    </lineage>
</organism>
<evidence type="ECO:0000313" key="2">
    <source>
        <dbReference type="EMBL" id="KAF7169501.1"/>
    </source>
</evidence>
<sequence>MASETFNLVDAGVRDLKRALDAGAITSVQLVTMYLQRIAKYDCNGPSLNSIPLLNPKVFEEAQASDDYRASGQKSRPLEGIPFTVKDSFKVKGMTVAAGSPAFADLNSTDDATIVSSLRKAGAIVLGKTNMPAMADGGGQRGLYGRAESPYNPEYSTTAYASGSSNGAGTSTTASFAAFGFGGETVSSGRSPASNNALVGYSPSRGVIPLQGQWPLYPTCDVIVPLARSVKDLVEILNVIVADDPNPAGDFWRGQSVCPIPLSSQVRPADYQSLEDPHSLQGKRVAVPMRYIGKQSPTALKAPDALADSVHDLWLKARTTLESLGATVVETDFPLVDNYEKKLYPGQSANVPGMPAEWMNIERCRMIATGWDDFLRANGDKSYPNFTVANPDIIHPHVAPMDDPTMHTEVENHVRYVDMIETVRHRDGTVYDLPGCVDAIKALEEMRKRDLEDWMDSNGFDLVVFPTNGDVARADAEELHESMLHALQEGIKYANGGRGLKHLGVPAITVPMGNMADKEMPVGLTFLGKAYSDNDLIRYAYAFEQGLKGRVIPPRTPALPSDVITMPPPSSDSSSELRTVRPILKVGSFSTTPLDAQGPDTESRSVSITGTFESADPKVKAESITIYVNGEETNVPVSWTGNTWKWESNVTKTKKADKYPTLQKVPKDQFLIVVIVKASNGRSAGWFSLFD</sequence>
<dbReference type="Proteomes" id="UP000654922">
    <property type="component" value="Unassembled WGS sequence"/>
</dbReference>
<dbReference type="Proteomes" id="UP000641853">
    <property type="component" value="Unassembled WGS sequence"/>
</dbReference>
<proteinExistence type="predicted"/>
<evidence type="ECO:0000313" key="4">
    <source>
        <dbReference type="Proteomes" id="UP000641853"/>
    </source>
</evidence>
<dbReference type="InterPro" id="IPR023631">
    <property type="entry name" value="Amidase_dom"/>
</dbReference>
<dbReference type="PANTHER" id="PTHR42678">
    <property type="entry name" value="AMIDASE"/>
    <property type="match status" value="1"/>
</dbReference>
<evidence type="ECO:0000313" key="3">
    <source>
        <dbReference type="EMBL" id="KAF7183738.1"/>
    </source>
</evidence>
<dbReference type="EMBL" id="JACBAG010001702">
    <property type="protein sequence ID" value="KAF7183738.1"/>
    <property type="molecule type" value="Genomic_DNA"/>
</dbReference>